<organism evidence="3 4">
    <name type="scientific">Dictyocaulus viviparus</name>
    <name type="common">Bovine lungworm</name>
    <dbReference type="NCBI Taxonomy" id="29172"/>
    <lineage>
        <taxon>Eukaryota</taxon>
        <taxon>Metazoa</taxon>
        <taxon>Ecdysozoa</taxon>
        <taxon>Nematoda</taxon>
        <taxon>Chromadorea</taxon>
        <taxon>Rhabditida</taxon>
        <taxon>Rhabditina</taxon>
        <taxon>Rhabditomorpha</taxon>
        <taxon>Strongyloidea</taxon>
        <taxon>Metastrongylidae</taxon>
        <taxon>Dictyocaulus</taxon>
    </lineage>
</organism>
<proteinExistence type="predicted"/>
<sequence>MTSRAVSFQEIAVALRPFYFAVHPDRFAQNPHIRKQNEKSLQVFNGYLSDLFPVSKTIRPADIRFSISNDEKNGFEDIEITLSGTDPVRIVNYLRSNKRKPLKNDLGALLRSSRSDAIRKSKEAEITRMALKNDIDDIKWRTGLHDVVWQIDWEESHMKRCLGNLNRLLDQATPESRLGVIHALYKNILRFGRGSFVCCDGSIQLGADNVPEQWEQPT</sequence>
<feature type="domain" description="DUF4460" evidence="1">
    <location>
        <begin position="4"/>
        <end position="94"/>
    </location>
</feature>
<dbReference type="InterPro" id="IPR027986">
    <property type="entry name" value="TCAIM"/>
</dbReference>
<evidence type="ECO:0000259" key="2">
    <source>
        <dbReference type="Pfam" id="PF14688"/>
    </source>
</evidence>
<dbReference type="AlphaFoldDB" id="A0A0D8XY71"/>
<dbReference type="EMBL" id="KN716257">
    <property type="protein sequence ID" value="KJH48762.1"/>
    <property type="molecule type" value="Genomic_DNA"/>
</dbReference>
<evidence type="ECO:0000313" key="3">
    <source>
        <dbReference type="EMBL" id="KJH48762.1"/>
    </source>
</evidence>
<gene>
    <name evidence="3" type="ORF">DICVIV_05156</name>
</gene>
<dbReference type="InterPro" id="IPR027989">
    <property type="entry name" value="DUF4461"/>
</dbReference>
<name>A0A0D8XY71_DICVI</name>
<dbReference type="PANTHER" id="PTHR31596:SF1">
    <property type="entry name" value="T-CELL ACTIVATION INHIBITOR, MITOCHONDRIAL"/>
    <property type="match status" value="1"/>
</dbReference>
<dbReference type="InterPro" id="IPR028031">
    <property type="entry name" value="DUF4460"/>
</dbReference>
<protein>
    <recommendedName>
        <fullName evidence="5">DUF4460 domain-containing protein</fullName>
    </recommendedName>
</protein>
<evidence type="ECO:0000259" key="1">
    <source>
        <dbReference type="Pfam" id="PF14687"/>
    </source>
</evidence>
<dbReference type="PANTHER" id="PTHR31596">
    <property type="entry name" value="T-CELL ACTIVATION INHIBITOR, MITOCHONDRIAL"/>
    <property type="match status" value="1"/>
</dbReference>
<reference evidence="3 4" key="1">
    <citation type="submission" date="2013-11" db="EMBL/GenBank/DDBJ databases">
        <title>Draft genome of the bovine lungworm Dictyocaulus viviparus.</title>
        <authorList>
            <person name="Mitreva M."/>
        </authorList>
    </citation>
    <scope>NUCLEOTIDE SEQUENCE [LARGE SCALE GENOMIC DNA]</scope>
    <source>
        <strain evidence="3 4">HannoverDv2000</strain>
    </source>
</reference>
<dbReference type="GO" id="GO:0005739">
    <property type="term" value="C:mitochondrion"/>
    <property type="evidence" value="ECO:0007669"/>
    <property type="project" value="TreeGrafter"/>
</dbReference>
<dbReference type="Proteomes" id="UP000053766">
    <property type="component" value="Unassembled WGS sequence"/>
</dbReference>
<keyword evidence="4" id="KW-1185">Reference proteome</keyword>
<dbReference type="OrthoDB" id="4238at2759"/>
<dbReference type="Pfam" id="PF14687">
    <property type="entry name" value="DUF4460"/>
    <property type="match status" value="1"/>
</dbReference>
<feature type="domain" description="DUF4461" evidence="2">
    <location>
        <begin position="106"/>
        <end position="216"/>
    </location>
</feature>
<reference evidence="4" key="2">
    <citation type="journal article" date="2016" name="Sci. Rep.">
        <title>Dictyocaulus viviparus genome, variome and transcriptome elucidate lungworm biology and support future intervention.</title>
        <authorList>
            <person name="McNulty S.N."/>
            <person name="Strube C."/>
            <person name="Rosa B.A."/>
            <person name="Martin J.C."/>
            <person name="Tyagi R."/>
            <person name="Choi Y.J."/>
            <person name="Wang Q."/>
            <person name="Hallsworth Pepin K."/>
            <person name="Zhang X."/>
            <person name="Ozersky P."/>
            <person name="Wilson R.K."/>
            <person name="Sternberg P.W."/>
            <person name="Gasser R.B."/>
            <person name="Mitreva M."/>
        </authorList>
    </citation>
    <scope>NUCLEOTIDE SEQUENCE [LARGE SCALE GENOMIC DNA]</scope>
    <source>
        <strain evidence="4">HannoverDv2000</strain>
    </source>
</reference>
<dbReference type="Pfam" id="PF14688">
    <property type="entry name" value="DUF4461"/>
    <property type="match status" value="1"/>
</dbReference>
<accession>A0A0D8XY71</accession>
<evidence type="ECO:0008006" key="5">
    <source>
        <dbReference type="Google" id="ProtNLM"/>
    </source>
</evidence>
<evidence type="ECO:0000313" key="4">
    <source>
        <dbReference type="Proteomes" id="UP000053766"/>
    </source>
</evidence>